<feature type="region of interest" description="Disordered" evidence="1">
    <location>
        <begin position="1"/>
        <end position="24"/>
    </location>
</feature>
<reference evidence="2 3" key="1">
    <citation type="journal article" date="2019" name="ISME J.">
        <title>Genome analyses of uncultured TG2/ZB3 bacteria in 'Margulisbacteria' specifically attached to ectosymbiotic spirochetes of protists in the termite gut.</title>
        <authorList>
            <person name="Utami Y.D."/>
            <person name="Kuwahara H."/>
            <person name="Igai K."/>
            <person name="Murakami T."/>
            <person name="Sugaya K."/>
            <person name="Morikawa T."/>
            <person name="Nagura Y."/>
            <person name="Yuki M."/>
            <person name="Deevong P."/>
            <person name="Inoue T."/>
            <person name="Kihara K."/>
            <person name="Lo N."/>
            <person name="Yamada A."/>
            <person name="Ohkuma M."/>
            <person name="Hongoh Y."/>
        </authorList>
    </citation>
    <scope>NUCLEOTIDE SEQUENCE [LARGE SCALE GENOMIC DNA]</scope>
    <source>
        <strain evidence="2">RsDinE6-01</strain>
    </source>
</reference>
<dbReference type="AlphaFoldDB" id="A0A388TJF9"/>
<sequence length="60" mass="6607">MRVLNMPEPAAAEPVVDRQAERSVEVPVEADTHIGKRIAAGQEVAEVEAEELVVDRLWAE</sequence>
<gene>
    <name evidence="2" type="ORF">RDn1_092</name>
</gene>
<organism evidence="2 3">
    <name type="scientific">Candidatus Termititenax dinenymphae</name>
    <dbReference type="NCBI Taxonomy" id="2218523"/>
    <lineage>
        <taxon>Bacteria</taxon>
        <taxon>Bacillati</taxon>
        <taxon>Candidatus Margulisiibacteriota</taxon>
        <taxon>Candidatus Termititenacia</taxon>
        <taxon>Candidatus Termititenacales</taxon>
        <taxon>Candidatus Termititenacaceae</taxon>
        <taxon>Candidatus Termititenax</taxon>
    </lineage>
</organism>
<evidence type="ECO:0000256" key="1">
    <source>
        <dbReference type="SAM" id="MobiDB-lite"/>
    </source>
</evidence>
<dbReference type="EMBL" id="BGZP01000002">
    <property type="protein sequence ID" value="GBR77433.1"/>
    <property type="molecule type" value="Genomic_DNA"/>
</dbReference>
<accession>A0A388TJF9</accession>
<dbReference type="Proteomes" id="UP000282196">
    <property type="component" value="Unassembled WGS sequence"/>
</dbReference>
<comment type="caution">
    <text evidence="2">The sequence shown here is derived from an EMBL/GenBank/DDBJ whole genome shotgun (WGS) entry which is preliminary data.</text>
</comment>
<name>A0A388TJF9_9BACT</name>
<protein>
    <submittedName>
        <fullName evidence="2">Uncharacterized protein</fullName>
    </submittedName>
</protein>
<evidence type="ECO:0000313" key="3">
    <source>
        <dbReference type="Proteomes" id="UP000282196"/>
    </source>
</evidence>
<keyword evidence="3" id="KW-1185">Reference proteome</keyword>
<evidence type="ECO:0000313" key="2">
    <source>
        <dbReference type="EMBL" id="GBR77433.1"/>
    </source>
</evidence>
<feature type="compositionally biased region" description="Basic and acidic residues" evidence="1">
    <location>
        <begin position="15"/>
        <end position="24"/>
    </location>
</feature>
<proteinExistence type="predicted"/>